<name>A0A7X2H5N2_9BACL</name>
<dbReference type="EMBL" id="WJXB01000004">
    <property type="protein sequence ID" value="MRN53974.1"/>
    <property type="molecule type" value="Genomic_DNA"/>
</dbReference>
<feature type="chain" id="PRO_5030685790" evidence="1">
    <location>
        <begin position="34"/>
        <end position="260"/>
    </location>
</feature>
<comment type="caution">
    <text evidence="2">The sequence shown here is derived from an EMBL/GenBank/DDBJ whole genome shotgun (WGS) entry which is preliminary data.</text>
</comment>
<keyword evidence="1" id="KW-0732">Signal</keyword>
<reference evidence="2 3" key="1">
    <citation type="submission" date="2019-11" db="EMBL/GenBank/DDBJ databases">
        <title>Paenibacillus monticola sp. nov., a novel PGPR strain isolated from mountain sample in China.</title>
        <authorList>
            <person name="Zhao Q."/>
            <person name="Li H.-P."/>
            <person name="Zhang J.-L."/>
        </authorList>
    </citation>
    <scope>NUCLEOTIDE SEQUENCE [LARGE SCALE GENOMIC DNA]</scope>
    <source>
        <strain evidence="2 3">LC-T2</strain>
    </source>
</reference>
<feature type="signal peptide" evidence="1">
    <location>
        <begin position="1"/>
        <end position="33"/>
    </location>
</feature>
<gene>
    <name evidence="2" type="ORF">GJB61_13390</name>
</gene>
<proteinExistence type="predicted"/>
<organism evidence="2 3">
    <name type="scientific">Paenibacillus monticola</name>
    <dbReference type="NCBI Taxonomy" id="2666075"/>
    <lineage>
        <taxon>Bacteria</taxon>
        <taxon>Bacillati</taxon>
        <taxon>Bacillota</taxon>
        <taxon>Bacilli</taxon>
        <taxon>Bacillales</taxon>
        <taxon>Paenibacillaceae</taxon>
        <taxon>Paenibacillus</taxon>
    </lineage>
</organism>
<keyword evidence="3" id="KW-1185">Reference proteome</keyword>
<evidence type="ECO:0000256" key="1">
    <source>
        <dbReference type="SAM" id="SignalP"/>
    </source>
</evidence>
<accession>A0A7X2H5N2</accession>
<dbReference type="Proteomes" id="UP000463051">
    <property type="component" value="Unassembled WGS sequence"/>
</dbReference>
<evidence type="ECO:0000313" key="3">
    <source>
        <dbReference type="Proteomes" id="UP000463051"/>
    </source>
</evidence>
<dbReference type="RefSeq" id="WP_154119000.1">
    <property type="nucleotide sequence ID" value="NZ_WJXB01000004.1"/>
</dbReference>
<protein>
    <submittedName>
        <fullName evidence="2">Uncharacterized protein</fullName>
    </submittedName>
</protein>
<sequence>MKFKVIGKRNKIAGMALASALVVASLGSIAAYAADSNDVVSKNVLITAPVVATSTPAVDQEQGTIQYSKMSYTRADGSQTLDSEYWYNPVTKQLRMDSKEYTADHQVRNYHSSYQTEGQDDMIVIQREPDGHAVSGKIVKAEKPGAERFDFQNEKALYTDNSWTYVGDEQSPDGKTLGKYSQSYRAYINDTTEANIQLFGYADKATGMPVKEEQFEDSTGQAKLFSSTTNEYKYVKDDDGTLFNTNGITLTPVTLNDGVK</sequence>
<dbReference type="AlphaFoldDB" id="A0A7X2H5N2"/>
<evidence type="ECO:0000313" key="2">
    <source>
        <dbReference type="EMBL" id="MRN53974.1"/>
    </source>
</evidence>